<accession>A0A0A8ZTF1</accession>
<reference evidence="1" key="2">
    <citation type="journal article" date="2015" name="Data Brief">
        <title>Shoot transcriptome of the giant reed, Arundo donax.</title>
        <authorList>
            <person name="Barrero R.A."/>
            <person name="Guerrero F.D."/>
            <person name="Moolhuijzen P."/>
            <person name="Goolsby J.A."/>
            <person name="Tidwell J."/>
            <person name="Bellgard S.E."/>
            <person name="Bellgard M.I."/>
        </authorList>
    </citation>
    <scope>NUCLEOTIDE SEQUENCE</scope>
    <source>
        <tissue evidence="1">Shoot tissue taken approximately 20 cm above the soil surface</tissue>
    </source>
</reference>
<protein>
    <submittedName>
        <fullName evidence="1">Uncharacterized protein</fullName>
    </submittedName>
</protein>
<organism evidence="1">
    <name type="scientific">Arundo donax</name>
    <name type="common">Giant reed</name>
    <name type="synonym">Donax arundinaceus</name>
    <dbReference type="NCBI Taxonomy" id="35708"/>
    <lineage>
        <taxon>Eukaryota</taxon>
        <taxon>Viridiplantae</taxon>
        <taxon>Streptophyta</taxon>
        <taxon>Embryophyta</taxon>
        <taxon>Tracheophyta</taxon>
        <taxon>Spermatophyta</taxon>
        <taxon>Magnoliopsida</taxon>
        <taxon>Liliopsida</taxon>
        <taxon>Poales</taxon>
        <taxon>Poaceae</taxon>
        <taxon>PACMAD clade</taxon>
        <taxon>Arundinoideae</taxon>
        <taxon>Arundineae</taxon>
        <taxon>Arundo</taxon>
    </lineage>
</organism>
<reference evidence="1" key="1">
    <citation type="submission" date="2014-09" db="EMBL/GenBank/DDBJ databases">
        <authorList>
            <person name="Magalhaes I.L.F."/>
            <person name="Oliveira U."/>
            <person name="Santos F.R."/>
            <person name="Vidigal T.H.D.A."/>
            <person name="Brescovit A.D."/>
            <person name="Santos A.J."/>
        </authorList>
    </citation>
    <scope>NUCLEOTIDE SEQUENCE</scope>
    <source>
        <tissue evidence="1">Shoot tissue taken approximately 20 cm above the soil surface</tissue>
    </source>
</reference>
<sequence length="63" mass="7128">MSTPRTSSTAVKHRRMYVVLMSVRLYPCFLLLAKSDMAAIYRDGTSSKWQSRYAGVEITLALV</sequence>
<evidence type="ECO:0000313" key="1">
    <source>
        <dbReference type="EMBL" id="JAD40983.1"/>
    </source>
</evidence>
<name>A0A0A8ZTF1_ARUDO</name>
<dbReference type="AlphaFoldDB" id="A0A0A8ZTF1"/>
<proteinExistence type="predicted"/>
<dbReference type="EMBL" id="GBRH01256912">
    <property type="protein sequence ID" value="JAD40983.1"/>
    <property type="molecule type" value="Transcribed_RNA"/>
</dbReference>